<dbReference type="EMBL" id="MJBS01000087">
    <property type="protein sequence ID" value="OHE95149.1"/>
    <property type="molecule type" value="Genomic_DNA"/>
</dbReference>
<organism evidence="2 3">
    <name type="scientific">Colletotrichum orchidophilum</name>
    <dbReference type="NCBI Taxonomy" id="1209926"/>
    <lineage>
        <taxon>Eukaryota</taxon>
        <taxon>Fungi</taxon>
        <taxon>Dikarya</taxon>
        <taxon>Ascomycota</taxon>
        <taxon>Pezizomycotina</taxon>
        <taxon>Sordariomycetes</taxon>
        <taxon>Hypocreomycetidae</taxon>
        <taxon>Glomerellales</taxon>
        <taxon>Glomerellaceae</taxon>
        <taxon>Colletotrichum</taxon>
    </lineage>
</organism>
<reference evidence="2 3" key="1">
    <citation type="submission" date="2016-09" db="EMBL/GenBank/DDBJ databases">
        <authorList>
            <person name="Capua I."/>
            <person name="De Benedictis P."/>
            <person name="Joannis T."/>
            <person name="Lombin L.H."/>
            <person name="Cattoli G."/>
        </authorList>
    </citation>
    <scope>NUCLEOTIDE SEQUENCE [LARGE SCALE GENOMIC DNA]</scope>
    <source>
        <strain evidence="2 3">IMI 309357</strain>
    </source>
</reference>
<evidence type="ECO:0000313" key="2">
    <source>
        <dbReference type="EMBL" id="OHE95149.1"/>
    </source>
</evidence>
<gene>
    <name evidence="2" type="ORF">CORC01_09536</name>
</gene>
<protein>
    <submittedName>
        <fullName evidence="2">Uncharacterized protein</fullName>
    </submittedName>
</protein>
<name>A0A1G4B140_9PEZI</name>
<accession>A0A1G4B140</accession>
<proteinExistence type="predicted"/>
<dbReference type="RefSeq" id="XP_022472311.1">
    <property type="nucleotide sequence ID" value="XM_022621165.1"/>
</dbReference>
<keyword evidence="3" id="KW-1185">Reference proteome</keyword>
<keyword evidence="1" id="KW-1133">Transmembrane helix</keyword>
<comment type="caution">
    <text evidence="2">The sequence shown here is derived from an EMBL/GenBank/DDBJ whole genome shotgun (WGS) entry which is preliminary data.</text>
</comment>
<dbReference type="GeneID" id="34562675"/>
<keyword evidence="1" id="KW-0472">Membrane</keyword>
<keyword evidence="1" id="KW-0812">Transmembrane</keyword>
<evidence type="ECO:0000313" key="3">
    <source>
        <dbReference type="Proteomes" id="UP000176998"/>
    </source>
</evidence>
<sequence>MVWLDTASTAGTWVAVFLAPLALRGLFRTVLHIESKPDGKASSTRQIGERRS</sequence>
<evidence type="ECO:0000256" key="1">
    <source>
        <dbReference type="SAM" id="Phobius"/>
    </source>
</evidence>
<dbReference type="AlphaFoldDB" id="A0A1G4B140"/>
<dbReference type="Proteomes" id="UP000176998">
    <property type="component" value="Unassembled WGS sequence"/>
</dbReference>
<feature type="transmembrane region" description="Helical" evidence="1">
    <location>
        <begin position="6"/>
        <end position="27"/>
    </location>
</feature>